<proteinExistence type="predicted"/>
<feature type="transmembrane region" description="Helical" evidence="1">
    <location>
        <begin position="129"/>
        <end position="149"/>
    </location>
</feature>
<evidence type="ECO:0000313" key="3">
    <source>
        <dbReference type="Proteomes" id="UP000663586"/>
    </source>
</evidence>
<feature type="transmembrane region" description="Helical" evidence="1">
    <location>
        <begin position="233"/>
        <end position="258"/>
    </location>
</feature>
<gene>
    <name evidence="2" type="ORF">AArcS_1720</name>
</gene>
<protein>
    <submittedName>
        <fullName evidence="2">Uncharacterized protein</fullName>
    </submittedName>
</protein>
<dbReference type="EMBL" id="CP064786">
    <property type="protein sequence ID" value="QSG02930.1"/>
    <property type="molecule type" value="Genomic_DNA"/>
</dbReference>
<organism evidence="2 3">
    <name type="scientific">Natranaeroarchaeum sulfidigenes</name>
    <dbReference type="NCBI Taxonomy" id="2784880"/>
    <lineage>
        <taxon>Archaea</taxon>
        <taxon>Methanobacteriati</taxon>
        <taxon>Methanobacteriota</taxon>
        <taxon>Stenosarchaea group</taxon>
        <taxon>Halobacteria</taxon>
        <taxon>Halobacteriales</taxon>
        <taxon>Natronoarchaeaceae</taxon>
        <taxon>Natranaeroarchaeum</taxon>
    </lineage>
</organism>
<dbReference type="GeneID" id="70685099"/>
<dbReference type="Proteomes" id="UP000663586">
    <property type="component" value="Chromosome"/>
</dbReference>
<keyword evidence="1" id="KW-1133">Transmembrane helix</keyword>
<evidence type="ECO:0000256" key="1">
    <source>
        <dbReference type="SAM" id="Phobius"/>
    </source>
</evidence>
<keyword evidence="3" id="KW-1185">Reference proteome</keyword>
<feature type="transmembrane region" description="Helical" evidence="1">
    <location>
        <begin position="195"/>
        <end position="213"/>
    </location>
</feature>
<keyword evidence="1" id="KW-0472">Membrane</keyword>
<dbReference type="RefSeq" id="WP_238476998.1">
    <property type="nucleotide sequence ID" value="NZ_CP064786.1"/>
</dbReference>
<sequence>MDIDENISVSRFGVTGGLMIVGLGFLTLYIGLFVFPIWYSIFTFIPGGILFIIIGIIFSIGGGILGKVVDKGLRCKECGAKVNGNGMYCEECSANLSSQETSCGYQEEQNDGIRGGIVEGYRKMLPQHFFLAMTFYTFPVFVLAIIYHILPSSYDTGELAIAILSQVLLAPIWAVPLIIILYCTITGVRASSSKLYWIGSYMVTFALFFQQTHTIEGGGFSEYGSMTRESLGFFQAFFELTVLLIVVSSGLAITITMLQIMIGIYSNIRVLIIEIIQDVLGLPESAIEAILDFF</sequence>
<dbReference type="AlphaFoldDB" id="A0A897ML86"/>
<accession>A0A897ML86</accession>
<name>A0A897ML86_9EURY</name>
<feature type="transmembrane region" description="Helical" evidence="1">
    <location>
        <begin position="44"/>
        <end position="66"/>
    </location>
</feature>
<dbReference type="KEGG" id="hara:AArcS_1720"/>
<keyword evidence="1" id="KW-0812">Transmembrane</keyword>
<evidence type="ECO:0000313" key="2">
    <source>
        <dbReference type="EMBL" id="QSG02930.1"/>
    </source>
</evidence>
<feature type="transmembrane region" description="Helical" evidence="1">
    <location>
        <begin position="12"/>
        <end position="38"/>
    </location>
</feature>
<feature type="transmembrane region" description="Helical" evidence="1">
    <location>
        <begin position="161"/>
        <end position="183"/>
    </location>
</feature>
<reference evidence="2" key="1">
    <citation type="submission" date="2020-11" db="EMBL/GenBank/DDBJ databases">
        <title>Carbohydrate-dependent, anaerobic sulfur respiration: A novel catabolism in halophilic archaea.</title>
        <authorList>
            <person name="Sorokin D.Y."/>
            <person name="Messina E."/>
            <person name="Smedile F."/>
            <person name="La Cono V."/>
            <person name="Hallsworth J.E."/>
            <person name="Yakimov M.M."/>
        </authorList>
    </citation>
    <scope>NUCLEOTIDE SEQUENCE</scope>
    <source>
        <strain evidence="2">AArc-S</strain>
    </source>
</reference>